<dbReference type="Pfam" id="PF00589">
    <property type="entry name" value="Phage_integrase"/>
    <property type="match status" value="1"/>
</dbReference>
<evidence type="ECO:0000313" key="8">
    <source>
        <dbReference type="Proteomes" id="UP000253740"/>
    </source>
</evidence>
<dbReference type="GO" id="GO:0015074">
    <property type="term" value="P:DNA integration"/>
    <property type="evidence" value="ECO:0007669"/>
    <property type="project" value="UniProtKB-KW"/>
</dbReference>
<dbReference type="InterPro" id="IPR025166">
    <property type="entry name" value="Integrase_DNA_bind_dom"/>
</dbReference>
<dbReference type="InterPro" id="IPR050808">
    <property type="entry name" value="Phage_Integrase"/>
</dbReference>
<keyword evidence="4" id="KW-0233">DNA recombination</keyword>
<dbReference type="EMBL" id="DF970248">
    <property type="protein sequence ID" value="GAP67254.1"/>
    <property type="molecule type" value="Genomic_DNA"/>
</dbReference>
<dbReference type="STRING" id="1475481.GCA_000953855_02620"/>
<evidence type="ECO:0000256" key="4">
    <source>
        <dbReference type="ARBA" id="ARBA00023172"/>
    </source>
</evidence>
<dbReference type="PANTHER" id="PTHR30629:SF2">
    <property type="entry name" value="PROPHAGE INTEGRASE INTS-RELATED"/>
    <property type="match status" value="1"/>
</dbReference>
<comment type="similarity">
    <text evidence="1">Belongs to the 'phage' integrase family.</text>
</comment>
<dbReference type="InterPro" id="IPR010998">
    <property type="entry name" value="Integrase_recombinase_N"/>
</dbReference>
<dbReference type="Pfam" id="PF22022">
    <property type="entry name" value="Phage_int_M"/>
    <property type="match status" value="1"/>
</dbReference>
<keyword evidence="3" id="KW-0238">DNA-binding</keyword>
<keyword evidence="8" id="KW-1185">Reference proteome</keyword>
<evidence type="ECO:0000313" key="6">
    <source>
        <dbReference type="EMBL" id="GAN43967.1"/>
    </source>
</evidence>
<dbReference type="RefSeq" id="WP_062537806.1">
    <property type="nucleotide sequence ID" value="NZ_DF970248.1"/>
</dbReference>
<dbReference type="SUPFAM" id="SSF56349">
    <property type="entry name" value="DNA breaking-rejoining enzymes"/>
    <property type="match status" value="1"/>
</dbReference>
<dbReference type="OrthoDB" id="9795573at2"/>
<dbReference type="InterPro" id="IPR053876">
    <property type="entry name" value="Phage_int_M"/>
</dbReference>
<name>A0A0K8QQS9_9GAMM</name>
<dbReference type="GO" id="GO:0006310">
    <property type="term" value="P:DNA recombination"/>
    <property type="evidence" value="ECO:0007669"/>
    <property type="project" value="UniProtKB-KW"/>
</dbReference>
<dbReference type="Gene3D" id="1.10.150.130">
    <property type="match status" value="1"/>
</dbReference>
<dbReference type="PROSITE" id="PS51898">
    <property type="entry name" value="TYR_RECOMBINASE"/>
    <property type="match status" value="1"/>
</dbReference>
<dbReference type="InterPro" id="IPR013762">
    <property type="entry name" value="Integrase-like_cat_sf"/>
</dbReference>
<sequence length="407" mass="45228">MPLTDTKLRSLRPRATLYRVADADGLCVEVTPNGSRLWRYRYRHAGKAKMVSLGAYPEIGLAQARERRDAARRKLREGVDPSTARRAERKAAAVAAATTFRAVADEWLRRQRARMAPATAEKAEWLLGLIYSHLAEVPVNLLTPAKVLAALRAVEADGRHETAHRVKQRIGAVMRFAIAAGLAESDPTAPLRGALTPVVPRKRAAITDPARVGDLLRAIDGYAGLLPTRCALQLAALTFVRPGELRQAEWTEFDIDGHEPTWRIPAAKTKVREEHLVPLAPQAVAILRELHPLTGSGRYLFPSAWGRGKPMSENTLNSALRRLGFDSAEHCAHGFRALASTRLNEMGWPPDVIERQLAHAERNKVRAAYNRAQYMAERRKMMQAWADYLDALRETPAKVTPIKRKAG</sequence>
<reference evidence="6" key="1">
    <citation type="submission" date="2015-03" db="EMBL/GenBank/DDBJ databases">
        <title>Draft genome sequence of Mizugakiibacter sediminis skMP5.</title>
        <authorList>
            <person name="Watanabe T."/>
            <person name="Kojima H."/>
            <person name="Fukui M."/>
        </authorList>
    </citation>
    <scope>NUCLEOTIDE SEQUENCE</scope>
    <source>
        <strain evidence="6">SkMP5</strain>
    </source>
</reference>
<dbReference type="HOGENOM" id="CLU_027562_0_0_6"/>
<protein>
    <submittedName>
        <fullName evidence="7">Integrase</fullName>
    </submittedName>
</protein>
<proteinExistence type="inferred from homology"/>
<organism evidence="7">
    <name type="scientific">Mizugakiibacter sediminis</name>
    <dbReference type="NCBI Taxonomy" id="1475481"/>
    <lineage>
        <taxon>Bacteria</taxon>
        <taxon>Pseudomonadati</taxon>
        <taxon>Pseudomonadota</taxon>
        <taxon>Gammaproteobacteria</taxon>
        <taxon>Lysobacterales</taxon>
        <taxon>Rhodanobacteraceae</taxon>
        <taxon>Mizugakiibacter</taxon>
    </lineage>
</organism>
<evidence type="ECO:0000256" key="1">
    <source>
        <dbReference type="ARBA" id="ARBA00008857"/>
    </source>
</evidence>
<dbReference type="EMBL" id="DF952378">
    <property type="protein sequence ID" value="GAN43967.1"/>
    <property type="molecule type" value="Genomic_DNA"/>
</dbReference>
<evidence type="ECO:0000313" key="7">
    <source>
        <dbReference type="EMBL" id="GAP67254.1"/>
    </source>
</evidence>
<dbReference type="Proteomes" id="UP000253740">
    <property type="component" value="Unassembled WGS sequence"/>
</dbReference>
<feature type="domain" description="Tyr recombinase" evidence="5">
    <location>
        <begin position="201"/>
        <end position="383"/>
    </location>
</feature>
<gene>
    <name evidence="6" type="ORF">MBSD_0481</name>
    <name evidence="7" type="ORF">MBSD_n2572</name>
</gene>
<evidence type="ECO:0000256" key="2">
    <source>
        <dbReference type="ARBA" id="ARBA00022908"/>
    </source>
</evidence>
<dbReference type="PANTHER" id="PTHR30629">
    <property type="entry name" value="PROPHAGE INTEGRASE"/>
    <property type="match status" value="1"/>
</dbReference>
<accession>A0A0K8QQS9</accession>
<dbReference type="GO" id="GO:0003677">
    <property type="term" value="F:DNA binding"/>
    <property type="evidence" value="ECO:0007669"/>
    <property type="project" value="UniProtKB-KW"/>
</dbReference>
<dbReference type="InterPro" id="IPR011010">
    <property type="entry name" value="DNA_brk_join_enz"/>
</dbReference>
<dbReference type="Gene3D" id="3.30.160.390">
    <property type="entry name" value="Integrase, DNA-binding domain"/>
    <property type="match status" value="1"/>
</dbReference>
<dbReference type="InterPro" id="IPR002104">
    <property type="entry name" value="Integrase_catalytic"/>
</dbReference>
<evidence type="ECO:0000259" key="5">
    <source>
        <dbReference type="PROSITE" id="PS51898"/>
    </source>
</evidence>
<dbReference type="AlphaFoldDB" id="A0A0K8QQS9"/>
<reference evidence="7" key="2">
    <citation type="submission" date="2015-08" db="EMBL/GenBank/DDBJ databases">
        <title>Complete DNA Sequence of Pseudomonas syringae pv. actinidiae, the Causal Agent of Kiwifruit Canker Disease.</title>
        <authorList>
            <person name="Rikkerink E.H.A."/>
            <person name="Fineran P.C."/>
        </authorList>
    </citation>
    <scope>NUCLEOTIDE SEQUENCE</scope>
    <source>
        <strain evidence="7">SkMP5</strain>
    </source>
</reference>
<dbReference type="CDD" id="cd00801">
    <property type="entry name" value="INT_P4_C"/>
    <property type="match status" value="1"/>
</dbReference>
<dbReference type="Pfam" id="PF13356">
    <property type="entry name" value="Arm-DNA-bind_3"/>
    <property type="match status" value="1"/>
</dbReference>
<dbReference type="InterPro" id="IPR038488">
    <property type="entry name" value="Integrase_DNA-bd_sf"/>
</dbReference>
<dbReference type="Gene3D" id="1.10.443.10">
    <property type="entry name" value="Intergrase catalytic core"/>
    <property type="match status" value="1"/>
</dbReference>
<keyword evidence="2" id="KW-0229">DNA integration</keyword>
<evidence type="ECO:0000256" key="3">
    <source>
        <dbReference type="ARBA" id="ARBA00023125"/>
    </source>
</evidence>